<gene>
    <name evidence="1" type="ORF">BJ138DRAFT_1099939</name>
</gene>
<evidence type="ECO:0000313" key="1">
    <source>
        <dbReference type="EMBL" id="KAH7912855.1"/>
    </source>
</evidence>
<evidence type="ECO:0000313" key="2">
    <source>
        <dbReference type="Proteomes" id="UP000790377"/>
    </source>
</evidence>
<keyword evidence="2" id="KW-1185">Reference proteome</keyword>
<proteinExistence type="predicted"/>
<reference evidence="1" key="1">
    <citation type="journal article" date="2021" name="New Phytol.">
        <title>Evolutionary innovations through gain and loss of genes in the ectomycorrhizal Boletales.</title>
        <authorList>
            <person name="Wu G."/>
            <person name="Miyauchi S."/>
            <person name="Morin E."/>
            <person name="Kuo A."/>
            <person name="Drula E."/>
            <person name="Varga T."/>
            <person name="Kohler A."/>
            <person name="Feng B."/>
            <person name="Cao Y."/>
            <person name="Lipzen A."/>
            <person name="Daum C."/>
            <person name="Hundley H."/>
            <person name="Pangilinan J."/>
            <person name="Johnson J."/>
            <person name="Barry K."/>
            <person name="LaButti K."/>
            <person name="Ng V."/>
            <person name="Ahrendt S."/>
            <person name="Min B."/>
            <person name="Choi I.G."/>
            <person name="Park H."/>
            <person name="Plett J.M."/>
            <person name="Magnuson J."/>
            <person name="Spatafora J.W."/>
            <person name="Nagy L.G."/>
            <person name="Henrissat B."/>
            <person name="Grigoriev I.V."/>
            <person name="Yang Z.L."/>
            <person name="Xu J."/>
            <person name="Martin F.M."/>
        </authorList>
    </citation>
    <scope>NUCLEOTIDE SEQUENCE</scope>
    <source>
        <strain evidence="1">ATCC 28755</strain>
    </source>
</reference>
<sequence>MFSKSSITFLAVMAAIGANAAQCPVLVAVKKSRSTMNQTALQPPWLANTTETNASWPTELLSSRCTLRVDYEKPIYRPRERIIWKNAQTEPKRALGDTCDQLACYAFMGGDALMWKMLRHSSGAITCSDESITGNEDPIFELVKEENAKKISAQWSY</sequence>
<organism evidence="1 2">
    <name type="scientific">Hygrophoropsis aurantiaca</name>
    <dbReference type="NCBI Taxonomy" id="72124"/>
    <lineage>
        <taxon>Eukaryota</taxon>
        <taxon>Fungi</taxon>
        <taxon>Dikarya</taxon>
        <taxon>Basidiomycota</taxon>
        <taxon>Agaricomycotina</taxon>
        <taxon>Agaricomycetes</taxon>
        <taxon>Agaricomycetidae</taxon>
        <taxon>Boletales</taxon>
        <taxon>Coniophorineae</taxon>
        <taxon>Hygrophoropsidaceae</taxon>
        <taxon>Hygrophoropsis</taxon>
    </lineage>
</organism>
<comment type="caution">
    <text evidence="1">The sequence shown here is derived from an EMBL/GenBank/DDBJ whole genome shotgun (WGS) entry which is preliminary data.</text>
</comment>
<dbReference type="EMBL" id="MU267642">
    <property type="protein sequence ID" value="KAH7912855.1"/>
    <property type="molecule type" value="Genomic_DNA"/>
</dbReference>
<accession>A0ACB8AHA7</accession>
<protein>
    <submittedName>
        <fullName evidence="1">Uncharacterized protein</fullName>
    </submittedName>
</protein>
<name>A0ACB8AHA7_9AGAM</name>
<dbReference type="Proteomes" id="UP000790377">
    <property type="component" value="Unassembled WGS sequence"/>
</dbReference>